<dbReference type="SUPFAM" id="SSF48371">
    <property type="entry name" value="ARM repeat"/>
    <property type="match status" value="1"/>
</dbReference>
<name>A0A385DGX8_9ACTN</name>
<dbReference type="RefSeq" id="WP_117350195.1">
    <property type="nucleotide sequence ID" value="NZ_JBMVCI010000034.1"/>
</dbReference>
<dbReference type="EMBL" id="CP031742">
    <property type="protein sequence ID" value="AXQ57220.1"/>
    <property type="molecule type" value="Genomic_DNA"/>
</dbReference>
<dbReference type="InterPro" id="IPR016024">
    <property type="entry name" value="ARM-type_fold"/>
</dbReference>
<dbReference type="AlphaFoldDB" id="A0A385DGX8"/>
<evidence type="ECO:0000313" key="1">
    <source>
        <dbReference type="EMBL" id="AXQ57220.1"/>
    </source>
</evidence>
<dbReference type="Proteomes" id="UP000259636">
    <property type="component" value="Chromosome"/>
</dbReference>
<dbReference type="InterPro" id="IPR011989">
    <property type="entry name" value="ARM-like"/>
</dbReference>
<protein>
    <submittedName>
        <fullName evidence="1">HEAT repeat domain-containing protein</fullName>
    </submittedName>
</protein>
<dbReference type="Gene3D" id="1.25.10.10">
    <property type="entry name" value="Leucine-rich Repeat Variant"/>
    <property type="match status" value="1"/>
</dbReference>
<dbReference type="KEGG" id="sky:D0C37_23215"/>
<organism evidence="1 2">
    <name type="scientific">Streptomyces koyangensis</name>
    <dbReference type="NCBI Taxonomy" id="188770"/>
    <lineage>
        <taxon>Bacteria</taxon>
        <taxon>Bacillati</taxon>
        <taxon>Actinomycetota</taxon>
        <taxon>Actinomycetes</taxon>
        <taxon>Kitasatosporales</taxon>
        <taxon>Streptomycetaceae</taxon>
        <taxon>Streptomyces</taxon>
        <taxon>Streptomyces aurantiacus group</taxon>
    </lineage>
</organism>
<proteinExistence type="predicted"/>
<gene>
    <name evidence="1" type="ORF">D0C37_23215</name>
</gene>
<sequence>MKPEDQRVILDLVTYPGSAPRGTPEEVLRHFGTDDGRALGLELLRGAVAERDGDQVEMALIVADRFGLSPACLEPLITLCSADWHHAHEGVVSALGTLRSPAAVPALQYLADWVPDYLDYDDSRAMGVKAVWALRRTPGPEAEEALRGLLASGSGIVREAAAKGLRSRGVSESEGM</sequence>
<accession>A0A385DGX8</accession>
<evidence type="ECO:0000313" key="2">
    <source>
        <dbReference type="Proteomes" id="UP000259636"/>
    </source>
</evidence>
<reference evidence="1 2" key="1">
    <citation type="submission" date="2018-08" db="EMBL/GenBank/DDBJ databases">
        <authorList>
            <person name="Ferrada E.E."/>
            <person name="Latorre B.A."/>
        </authorList>
    </citation>
    <scope>NUCLEOTIDE SEQUENCE [LARGE SCALE GENOMIC DNA]</scope>
    <source>
        <strain evidence="1 2">VK-A60T</strain>
    </source>
</reference>